<dbReference type="EMBL" id="JAUHJS010000004">
    <property type="protein sequence ID" value="MDN4165637.1"/>
    <property type="molecule type" value="Genomic_DNA"/>
</dbReference>
<reference evidence="2" key="1">
    <citation type="submission" date="2023-06" db="EMBL/GenBank/DDBJ databases">
        <title>Cytophagales bacterium Strain LB-30, isolated from soil.</title>
        <authorList>
            <person name="Liu B."/>
        </authorList>
    </citation>
    <scope>NUCLEOTIDE SEQUENCE</scope>
    <source>
        <strain evidence="2">LB-30</strain>
    </source>
</reference>
<gene>
    <name evidence="2" type="ORF">QWY31_08995</name>
</gene>
<comment type="caution">
    <text evidence="2">The sequence shown here is derived from an EMBL/GenBank/DDBJ whole genome shotgun (WGS) entry which is preliminary data.</text>
</comment>
<evidence type="ECO:0000256" key="1">
    <source>
        <dbReference type="SAM" id="MobiDB-lite"/>
    </source>
</evidence>
<feature type="compositionally biased region" description="Basic and acidic residues" evidence="1">
    <location>
        <begin position="43"/>
        <end position="52"/>
    </location>
</feature>
<protein>
    <submittedName>
        <fullName evidence="2">Uncharacterized protein</fullName>
    </submittedName>
</protein>
<keyword evidence="3" id="KW-1185">Reference proteome</keyword>
<organism evidence="2 3">
    <name type="scientific">Shiella aurantiaca</name>
    <dbReference type="NCBI Taxonomy" id="3058365"/>
    <lineage>
        <taxon>Bacteria</taxon>
        <taxon>Pseudomonadati</taxon>
        <taxon>Bacteroidota</taxon>
        <taxon>Cytophagia</taxon>
        <taxon>Cytophagales</taxon>
        <taxon>Shiellaceae</taxon>
        <taxon>Shiella</taxon>
    </lineage>
</organism>
<dbReference type="RefSeq" id="WP_320004167.1">
    <property type="nucleotide sequence ID" value="NZ_JAUHJS010000004.1"/>
</dbReference>
<evidence type="ECO:0000313" key="3">
    <source>
        <dbReference type="Proteomes" id="UP001168552"/>
    </source>
</evidence>
<evidence type="ECO:0000313" key="2">
    <source>
        <dbReference type="EMBL" id="MDN4165637.1"/>
    </source>
</evidence>
<feature type="region of interest" description="Disordered" evidence="1">
    <location>
        <begin position="28"/>
        <end position="67"/>
    </location>
</feature>
<name>A0ABT8F596_9BACT</name>
<dbReference type="Proteomes" id="UP001168552">
    <property type="component" value="Unassembled WGS sequence"/>
</dbReference>
<accession>A0ABT8F596</accession>
<proteinExistence type="predicted"/>
<sequence length="174" mass="20829">MEKYGKQLLAIAIIVIFSVAGHDVLAQGKGNGKGNHSKHKEHRHDWDDDNFRRNHHRQGPPEWAPAHGYRHQHQARNYRHVYFPEYNVYFDTQREVYIYLGRNGWEISARVPLPYRQVNFFEVAWVALDVYNDYPFYDNRAHCRMYGRYQRPSTVVVRHSNVYYPNQHHSCRGC</sequence>